<evidence type="ECO:0000256" key="3">
    <source>
        <dbReference type="ARBA" id="ARBA00022692"/>
    </source>
</evidence>
<keyword evidence="6 9" id="KW-0472">Membrane</keyword>
<organism evidence="11 12">
    <name type="scientific">Canis lupus dingo</name>
    <name type="common">dingo</name>
    <dbReference type="NCBI Taxonomy" id="286419"/>
    <lineage>
        <taxon>Eukaryota</taxon>
        <taxon>Metazoa</taxon>
        <taxon>Chordata</taxon>
        <taxon>Craniata</taxon>
        <taxon>Vertebrata</taxon>
        <taxon>Euteleostomi</taxon>
        <taxon>Mammalia</taxon>
        <taxon>Eutheria</taxon>
        <taxon>Laurasiatheria</taxon>
        <taxon>Carnivora</taxon>
        <taxon>Caniformia</taxon>
        <taxon>Canidae</taxon>
        <taxon>Canis</taxon>
    </lineage>
</organism>
<reference evidence="11" key="1">
    <citation type="submission" date="2025-08" db="UniProtKB">
        <authorList>
            <consortium name="Ensembl"/>
        </authorList>
    </citation>
    <scope>IDENTIFICATION</scope>
</reference>
<reference evidence="11" key="2">
    <citation type="submission" date="2025-09" db="UniProtKB">
        <authorList>
            <consortium name="Ensembl"/>
        </authorList>
    </citation>
    <scope>IDENTIFICATION</scope>
</reference>
<feature type="transmembrane region" description="Helical" evidence="9">
    <location>
        <begin position="88"/>
        <end position="113"/>
    </location>
</feature>
<dbReference type="GO" id="GO:0005789">
    <property type="term" value="C:endoplasmic reticulum membrane"/>
    <property type="evidence" value="ECO:0007669"/>
    <property type="project" value="UniProtKB-SubCell"/>
</dbReference>
<feature type="region of interest" description="Disordered" evidence="10">
    <location>
        <begin position="293"/>
        <end position="327"/>
    </location>
</feature>
<keyword evidence="12" id="KW-1185">Reference proteome</keyword>
<dbReference type="PANTHER" id="PTHR12300">
    <property type="entry name" value="HVA22-LIKE PROTEINS"/>
    <property type="match status" value="1"/>
</dbReference>
<feature type="region of interest" description="Disordered" evidence="10">
    <location>
        <begin position="125"/>
        <end position="167"/>
    </location>
</feature>
<feature type="compositionally biased region" description="Polar residues" evidence="10">
    <location>
        <begin position="192"/>
        <end position="202"/>
    </location>
</feature>
<accession>A0A8C0KXT6</accession>
<dbReference type="GO" id="GO:0030665">
    <property type="term" value="C:clathrin-coated vesicle membrane"/>
    <property type="evidence" value="ECO:0007669"/>
    <property type="project" value="UniProtKB-SubCell"/>
</dbReference>
<feature type="transmembrane region" description="Helical" evidence="9">
    <location>
        <begin position="35"/>
        <end position="68"/>
    </location>
</feature>
<evidence type="ECO:0000256" key="5">
    <source>
        <dbReference type="ARBA" id="ARBA00022989"/>
    </source>
</evidence>
<dbReference type="Pfam" id="PF03134">
    <property type="entry name" value="TB2_DP1_HVA22"/>
    <property type="match status" value="1"/>
</dbReference>
<feature type="region of interest" description="Disordered" evidence="10">
    <location>
        <begin position="185"/>
        <end position="229"/>
    </location>
</feature>
<evidence type="ECO:0000256" key="10">
    <source>
        <dbReference type="SAM" id="MobiDB-lite"/>
    </source>
</evidence>
<comment type="subcellular location">
    <subcellularLocation>
        <location evidence="8">Cytoplasmic vesicle</location>
        <location evidence="8">Clathrin-coated vesicle membrane</location>
        <topology evidence="8">Multi-pass membrane protein</topology>
    </subcellularLocation>
    <subcellularLocation>
        <location evidence="1">Endoplasmic reticulum membrane</location>
        <topology evidence="1">Multi-pass membrane protein</topology>
    </subcellularLocation>
    <subcellularLocation>
        <location evidence="9">Membrane</location>
        <topology evidence="9">Multi-pass membrane protein</topology>
    </subcellularLocation>
</comment>
<evidence type="ECO:0000256" key="7">
    <source>
        <dbReference type="ARBA" id="ARBA00023329"/>
    </source>
</evidence>
<evidence type="ECO:0000256" key="2">
    <source>
        <dbReference type="ARBA" id="ARBA00008573"/>
    </source>
</evidence>
<keyword evidence="5 9" id="KW-1133">Transmembrane helix</keyword>
<evidence type="ECO:0000256" key="8">
    <source>
        <dbReference type="ARBA" id="ARBA00029431"/>
    </source>
</evidence>
<dbReference type="PANTHER" id="PTHR12300:SF133">
    <property type="entry name" value="RECEPTOR EXPRESSION-ENHANCING PROTEIN 6"/>
    <property type="match status" value="1"/>
</dbReference>
<keyword evidence="3 9" id="KW-0812">Transmembrane</keyword>
<keyword evidence="4" id="KW-0256">Endoplasmic reticulum</keyword>
<comment type="similarity">
    <text evidence="2 9">Belongs to the DP1 family.</text>
</comment>
<feature type="compositionally biased region" description="Gly residues" evidence="10">
    <location>
        <begin position="127"/>
        <end position="141"/>
    </location>
</feature>
<dbReference type="InterPro" id="IPR004345">
    <property type="entry name" value="TB2_DP1_HVA22"/>
</dbReference>
<evidence type="ECO:0000256" key="6">
    <source>
        <dbReference type="ARBA" id="ARBA00023136"/>
    </source>
</evidence>
<dbReference type="GeneTree" id="ENSGT00940000161493"/>
<dbReference type="AlphaFoldDB" id="A0A8C0KXT6"/>
<evidence type="ECO:0000256" key="9">
    <source>
        <dbReference type="RuleBase" id="RU362006"/>
    </source>
</evidence>
<proteinExistence type="inferred from homology"/>
<dbReference type="Ensembl" id="ENSCAFT00020025230.1">
    <property type="protein sequence ID" value="ENSCAFP00020021785.1"/>
    <property type="gene ID" value="ENSCAFG00020017223.1"/>
</dbReference>
<sequence>MDGLRQRFEHLLEQRNLVTEALGALEAKTGVDKRYLAAGAATLLSLYLLFGFGASLLCNVIGFVYPAYASIKAIESPSKEDDTVWLTYWVVYGLFGLAEFFSDLLLSWFPFYYAGKVRAARSHAGLGPPGAGRRPGPGAGGNRTLLPRPQAVQRGGPAPCPRASEPNTCRVPTVRLPVVLHDSRAVERGSHAVSSRHSSTVSKAPRGRGQRREGLQRASPGRGGRNHAGRCVLAGRGGVAVSPPPCAWVPAPQPLLSPLLPPPSWPPPGSPPSAAPSLSASLSYALGNQSCRPWPAAGLSSPPQPPLELSVRSPQPREVGLCGCRSA</sequence>
<gene>
    <name evidence="11" type="primary">REEP6</name>
</gene>
<keyword evidence="7" id="KW-0968">Cytoplasmic vesicle</keyword>
<dbReference type="Proteomes" id="UP000694391">
    <property type="component" value="Unplaced"/>
</dbReference>
<evidence type="ECO:0000256" key="1">
    <source>
        <dbReference type="ARBA" id="ARBA00004477"/>
    </source>
</evidence>
<evidence type="ECO:0000313" key="11">
    <source>
        <dbReference type="Ensembl" id="ENSCAFP00020021785.1"/>
    </source>
</evidence>
<protein>
    <recommendedName>
        <fullName evidence="9">Receptor expression-enhancing protein</fullName>
    </recommendedName>
</protein>
<evidence type="ECO:0000256" key="4">
    <source>
        <dbReference type="ARBA" id="ARBA00022824"/>
    </source>
</evidence>
<evidence type="ECO:0000313" key="12">
    <source>
        <dbReference type="Proteomes" id="UP000694391"/>
    </source>
</evidence>
<name>A0A8C0KXT6_CANLU</name>